<protein>
    <submittedName>
        <fullName evidence="2">NAD(P)-dependent alcohol dehydrogenase</fullName>
    </submittedName>
</protein>
<dbReference type="SMART" id="SM00829">
    <property type="entry name" value="PKS_ER"/>
    <property type="match status" value="1"/>
</dbReference>
<dbReference type="InterPro" id="IPR011032">
    <property type="entry name" value="GroES-like_sf"/>
</dbReference>
<dbReference type="InterPro" id="IPR013154">
    <property type="entry name" value="ADH-like_N"/>
</dbReference>
<proteinExistence type="predicted"/>
<dbReference type="PANTHER" id="PTHR44013:SF1">
    <property type="entry name" value="ZINC-TYPE ALCOHOL DEHYDROGENASE-LIKE PROTEIN C16A3.02C"/>
    <property type="match status" value="1"/>
</dbReference>
<dbReference type="SUPFAM" id="SSF50129">
    <property type="entry name" value="GroES-like"/>
    <property type="match status" value="1"/>
</dbReference>
<dbReference type="Pfam" id="PF08240">
    <property type="entry name" value="ADH_N"/>
    <property type="match status" value="1"/>
</dbReference>
<evidence type="ECO:0000259" key="1">
    <source>
        <dbReference type="SMART" id="SM00829"/>
    </source>
</evidence>
<dbReference type="Proteomes" id="UP000484076">
    <property type="component" value="Unassembled WGS sequence"/>
</dbReference>
<dbReference type="CDD" id="cd08267">
    <property type="entry name" value="MDR1"/>
    <property type="match status" value="1"/>
</dbReference>
<name>A0A8X8H6C2_9RHOB</name>
<dbReference type="Gene3D" id="3.40.50.720">
    <property type="entry name" value="NAD(P)-binding Rossmann-like Domain"/>
    <property type="match status" value="1"/>
</dbReference>
<comment type="caution">
    <text evidence="2">The sequence shown here is derived from an EMBL/GenBank/DDBJ whole genome shotgun (WGS) entry which is preliminary data.</text>
</comment>
<sequence length="336" mass="35021">MTSARMRHVTAACATAYGPPEVVVLRQIAAAPLGDDDLRIAVHHTTVSSADVRIRGMRAPRGFGLMMRLIFGITRPRQPVLGTELSGIVTEVGRKVTRFRPGEAVFAFPGGRMGAHAASVVMPQTGRVRPVPAGVALDDAAALCFGGTTALGYLRDKLALKPGESLLVVGASGAVGTAAVQIGRDMGARVTGVCSAGNAELVLALGAERVIDYQSQDIARLPDRYDAILDTTGLMAWASHRHLLTPEGRLALVVASLPQMLAALRAGKRVVMGPAPETTEAMEALAAMAARGAFRPVIGHRLPFDQIAAAHALVDTGHKRGSVLITLPVADGMATA</sequence>
<dbReference type="SUPFAM" id="SSF51735">
    <property type="entry name" value="NAD(P)-binding Rossmann-fold domains"/>
    <property type="match status" value="1"/>
</dbReference>
<dbReference type="PANTHER" id="PTHR44013">
    <property type="entry name" value="ZINC-TYPE ALCOHOL DEHYDROGENASE-LIKE PROTEIN C16A3.02C"/>
    <property type="match status" value="1"/>
</dbReference>
<accession>A0A8X8H6C2</accession>
<organism evidence="2 3">
    <name type="scientific">Fertoeibacter niger</name>
    <dbReference type="NCBI Taxonomy" id="2656921"/>
    <lineage>
        <taxon>Bacteria</taxon>
        <taxon>Pseudomonadati</taxon>
        <taxon>Pseudomonadota</taxon>
        <taxon>Alphaproteobacteria</taxon>
        <taxon>Rhodobacterales</taxon>
        <taxon>Paracoccaceae</taxon>
        <taxon>Fertoeibacter</taxon>
    </lineage>
</organism>
<dbReference type="GO" id="GO:0016491">
    <property type="term" value="F:oxidoreductase activity"/>
    <property type="evidence" value="ECO:0007669"/>
    <property type="project" value="InterPro"/>
</dbReference>
<dbReference type="EMBL" id="WHUT02000003">
    <property type="protein sequence ID" value="NUB43951.1"/>
    <property type="molecule type" value="Genomic_DNA"/>
</dbReference>
<dbReference type="InterPro" id="IPR020843">
    <property type="entry name" value="ER"/>
</dbReference>
<dbReference type="Pfam" id="PF13602">
    <property type="entry name" value="ADH_zinc_N_2"/>
    <property type="match status" value="1"/>
</dbReference>
<dbReference type="AlphaFoldDB" id="A0A8X8H6C2"/>
<keyword evidence="3" id="KW-1185">Reference proteome</keyword>
<dbReference type="InterPro" id="IPR036291">
    <property type="entry name" value="NAD(P)-bd_dom_sf"/>
</dbReference>
<dbReference type="RefSeq" id="WP_174539355.1">
    <property type="nucleotide sequence ID" value="NZ_WHUT02000003.1"/>
</dbReference>
<evidence type="ECO:0000313" key="3">
    <source>
        <dbReference type="Proteomes" id="UP000484076"/>
    </source>
</evidence>
<feature type="domain" description="Enoyl reductase (ER)" evidence="1">
    <location>
        <begin position="18"/>
        <end position="325"/>
    </location>
</feature>
<reference evidence="2" key="1">
    <citation type="submission" date="2020-05" db="EMBL/GenBank/DDBJ databases">
        <title>Fertoebacter nigrum gen. nov., sp. nov., a new member of the family Rhodobacteraceae.</title>
        <authorList>
            <person name="Szuroczki S."/>
            <person name="Abbaszade G."/>
            <person name="Buni D."/>
            <person name="Schumann P."/>
            <person name="Toth E."/>
        </authorList>
    </citation>
    <scope>NUCLEOTIDE SEQUENCE</scope>
    <source>
        <strain evidence="2">RG-N-1a</strain>
    </source>
</reference>
<dbReference type="InterPro" id="IPR052733">
    <property type="entry name" value="Chloroplast_QOR"/>
</dbReference>
<gene>
    <name evidence="2" type="ORF">GEU84_006135</name>
</gene>
<dbReference type="Gene3D" id="3.90.180.10">
    <property type="entry name" value="Medium-chain alcohol dehydrogenases, catalytic domain"/>
    <property type="match status" value="1"/>
</dbReference>
<evidence type="ECO:0000313" key="2">
    <source>
        <dbReference type="EMBL" id="NUB43951.1"/>
    </source>
</evidence>